<dbReference type="OrthoDB" id="10008267at2"/>
<evidence type="ECO:0000313" key="2">
    <source>
        <dbReference type="EMBL" id="SKB54187.1"/>
    </source>
</evidence>
<keyword evidence="3" id="KW-1185">Reference proteome</keyword>
<dbReference type="STRING" id="439228.SAMN06295920_103573"/>
<reference evidence="3" key="1">
    <citation type="submission" date="2017-02" db="EMBL/GenBank/DDBJ databases">
        <authorList>
            <person name="Varghese N."/>
            <person name="Submissions S."/>
        </authorList>
    </citation>
    <scope>NUCLEOTIDE SEQUENCE [LARGE SCALE GENOMIC DNA]</scope>
    <source>
        <strain evidence="3">UM2</strain>
    </source>
</reference>
<gene>
    <name evidence="2" type="ORF">SAMN06295920_103573</name>
</gene>
<proteinExistence type="predicted"/>
<dbReference type="AlphaFoldDB" id="A0A1T5C455"/>
<organism evidence="2 3">
    <name type="scientific">Rhizorhabdus histidinilytica</name>
    <dbReference type="NCBI Taxonomy" id="439228"/>
    <lineage>
        <taxon>Bacteria</taxon>
        <taxon>Pseudomonadati</taxon>
        <taxon>Pseudomonadota</taxon>
        <taxon>Alphaproteobacteria</taxon>
        <taxon>Sphingomonadales</taxon>
        <taxon>Sphingomonadaceae</taxon>
        <taxon>Rhizorhabdus</taxon>
    </lineage>
</organism>
<sequence length="228" mass="24965">MTNFSKKIPLARDSTPDEPRSYWDRLLMEEAAAKVRSAKLANSGRRLPQPDPNTKFKVTTIAPAISMKQGDSGRQLGIKLENGYPTYRPDAVQKRVIKEYLTSHGMPASQVDSLKFVPGLDKEASIPTRLGYHGGGGAVTQGDTVYVHPEDFVDVVQFNSPTPFEEAYHSAQFEADGGAGFYRPYVLGIVGGILSGKGNYQGIPYEAFAHGAANEMYKTYARSKGKQK</sequence>
<name>A0A1T5C455_9SPHN</name>
<dbReference type="RefSeq" id="WP_125724100.1">
    <property type="nucleotide sequence ID" value="NZ_FUYM01000003.1"/>
</dbReference>
<protein>
    <submittedName>
        <fullName evidence="2">Uncharacterized protein</fullName>
    </submittedName>
</protein>
<dbReference type="Proteomes" id="UP000189818">
    <property type="component" value="Unassembled WGS sequence"/>
</dbReference>
<evidence type="ECO:0000313" key="3">
    <source>
        <dbReference type="Proteomes" id="UP000189818"/>
    </source>
</evidence>
<evidence type="ECO:0000256" key="1">
    <source>
        <dbReference type="SAM" id="MobiDB-lite"/>
    </source>
</evidence>
<accession>A0A1T5C455</accession>
<dbReference type="EMBL" id="FUYM01000003">
    <property type="protein sequence ID" value="SKB54187.1"/>
    <property type="molecule type" value="Genomic_DNA"/>
</dbReference>
<feature type="region of interest" description="Disordered" evidence="1">
    <location>
        <begin position="1"/>
        <end position="20"/>
    </location>
</feature>